<dbReference type="SMART" id="SM00827">
    <property type="entry name" value="PKS_AT"/>
    <property type="match status" value="2"/>
</dbReference>
<keyword evidence="7" id="KW-0012">Acyltransferase</keyword>
<dbReference type="Pfam" id="PF16197">
    <property type="entry name" value="KAsynt_C_assoc"/>
    <property type="match status" value="2"/>
</dbReference>
<dbReference type="Gene3D" id="3.40.47.10">
    <property type="match status" value="2"/>
</dbReference>
<dbReference type="InterPro" id="IPR018201">
    <property type="entry name" value="Ketoacyl_synth_AS"/>
</dbReference>
<evidence type="ECO:0000256" key="5">
    <source>
        <dbReference type="ARBA" id="ARBA00023194"/>
    </source>
</evidence>
<feature type="domain" description="Ketosynthase family 3 (KS3)" evidence="11">
    <location>
        <begin position="1061"/>
        <end position="1485"/>
    </location>
</feature>
<dbReference type="InterPro" id="IPR057326">
    <property type="entry name" value="KR_dom"/>
</dbReference>
<dbReference type="SUPFAM" id="SSF55048">
    <property type="entry name" value="Probable ACP-binding domain of malonyl-CoA ACP transacylase"/>
    <property type="match status" value="2"/>
</dbReference>
<dbReference type="InterPro" id="IPR049900">
    <property type="entry name" value="PKS_mFAS_DH"/>
</dbReference>
<dbReference type="InterPro" id="IPR036291">
    <property type="entry name" value="NAD(P)-bd_dom_sf"/>
</dbReference>
<reference evidence="13" key="1">
    <citation type="submission" date="2012-08" db="EMBL/GenBank/DDBJ databases">
        <title>Identification and characterization of the hygrocin biosynthetic gene cluster from Streptomyces sp. LZ35.</title>
        <authorList>
            <person name="Wang H.X."/>
            <person name="Li S.R."/>
            <person name="Shen Y.M."/>
        </authorList>
    </citation>
    <scope>NUCLEOTIDE SEQUENCE</scope>
    <source>
        <strain evidence="13">LZ35</strain>
    </source>
</reference>
<dbReference type="GO" id="GO:0006633">
    <property type="term" value="P:fatty acid biosynthetic process"/>
    <property type="evidence" value="ECO:0007669"/>
    <property type="project" value="InterPro"/>
</dbReference>
<accession>K4MQG1</accession>
<dbReference type="SUPFAM" id="SSF51735">
    <property type="entry name" value="NAD(P)-binding Rossmann-fold domains"/>
    <property type="match status" value="2"/>
</dbReference>
<dbReference type="InterPro" id="IPR001227">
    <property type="entry name" value="Ac_transferase_dom_sf"/>
</dbReference>
<dbReference type="Pfam" id="PF08659">
    <property type="entry name" value="KR"/>
    <property type="match status" value="1"/>
</dbReference>
<dbReference type="PROSITE" id="PS50075">
    <property type="entry name" value="CARRIER"/>
    <property type="match status" value="2"/>
</dbReference>
<dbReference type="InterPro" id="IPR013968">
    <property type="entry name" value="PKS_KR"/>
</dbReference>
<evidence type="ECO:0000256" key="4">
    <source>
        <dbReference type="ARBA" id="ARBA00022679"/>
    </source>
</evidence>
<feature type="domain" description="Ketosynthase family 3 (KS3)" evidence="11">
    <location>
        <begin position="43"/>
        <end position="468"/>
    </location>
</feature>
<gene>
    <name evidence="13" type="primary">hgcE</name>
</gene>
<dbReference type="PANTHER" id="PTHR43775">
    <property type="entry name" value="FATTY ACID SYNTHASE"/>
    <property type="match status" value="1"/>
</dbReference>
<dbReference type="InterPro" id="IPR016036">
    <property type="entry name" value="Malonyl_transacylase_ACP-bd"/>
</dbReference>
<dbReference type="Gene3D" id="3.40.366.10">
    <property type="entry name" value="Malonyl-Coenzyme A Acyl Carrier Protein, domain 2"/>
    <property type="match status" value="2"/>
</dbReference>
<feature type="compositionally biased region" description="Low complexity" evidence="9">
    <location>
        <begin position="2795"/>
        <end position="2829"/>
    </location>
</feature>
<evidence type="ECO:0000259" key="11">
    <source>
        <dbReference type="PROSITE" id="PS52004"/>
    </source>
</evidence>
<dbReference type="SMART" id="SM01294">
    <property type="entry name" value="PKS_PP_betabranch"/>
    <property type="match status" value="1"/>
</dbReference>
<dbReference type="SUPFAM" id="SSF53901">
    <property type="entry name" value="Thiolase-like"/>
    <property type="match status" value="2"/>
</dbReference>
<dbReference type="InterPro" id="IPR016039">
    <property type="entry name" value="Thiolase-like"/>
</dbReference>
<dbReference type="PANTHER" id="PTHR43775:SF51">
    <property type="entry name" value="INACTIVE PHENOLPHTHIOCEROL SYNTHESIS POLYKETIDE SYNTHASE TYPE I PKS1-RELATED"/>
    <property type="match status" value="1"/>
</dbReference>
<dbReference type="InterPro" id="IPR016035">
    <property type="entry name" value="Acyl_Trfase/lysoPLipase"/>
</dbReference>
<dbReference type="InterPro" id="IPR042104">
    <property type="entry name" value="PKS_dehydratase_sf"/>
</dbReference>
<dbReference type="Gene3D" id="1.10.1200.10">
    <property type="entry name" value="ACP-like"/>
    <property type="match status" value="2"/>
</dbReference>
<feature type="active site" description="Proton donor; for dehydratase activity" evidence="8">
    <location>
        <position position="2167"/>
    </location>
</feature>
<evidence type="ECO:0000259" key="10">
    <source>
        <dbReference type="PROSITE" id="PS50075"/>
    </source>
</evidence>
<dbReference type="SMART" id="SM00826">
    <property type="entry name" value="PKS_DH"/>
    <property type="match status" value="1"/>
</dbReference>
<dbReference type="InterPro" id="IPR006162">
    <property type="entry name" value="Ppantetheine_attach_site"/>
</dbReference>
<dbReference type="SMART" id="SM00825">
    <property type="entry name" value="PKS_KS"/>
    <property type="match status" value="2"/>
</dbReference>
<dbReference type="SMART" id="SM00823">
    <property type="entry name" value="PKS_PP"/>
    <property type="match status" value="2"/>
</dbReference>
<feature type="region of interest" description="Disordered" evidence="9">
    <location>
        <begin position="2791"/>
        <end position="2844"/>
    </location>
</feature>
<dbReference type="InterPro" id="IPR020806">
    <property type="entry name" value="PKS_PP-bd"/>
</dbReference>
<dbReference type="Pfam" id="PF02801">
    <property type="entry name" value="Ketoacyl-synt_C"/>
    <property type="match status" value="2"/>
</dbReference>
<dbReference type="SUPFAM" id="SSF52151">
    <property type="entry name" value="FabD/lysophospholipase-like"/>
    <property type="match status" value="2"/>
</dbReference>
<dbReference type="GO" id="GO:0033068">
    <property type="term" value="P:macrolide biosynthetic process"/>
    <property type="evidence" value="ECO:0007669"/>
    <property type="project" value="UniProtKB-ARBA"/>
</dbReference>
<dbReference type="InterPro" id="IPR036736">
    <property type="entry name" value="ACP-like_sf"/>
</dbReference>
<evidence type="ECO:0000256" key="1">
    <source>
        <dbReference type="ARBA" id="ARBA00004792"/>
    </source>
</evidence>
<dbReference type="Pfam" id="PF14765">
    <property type="entry name" value="PS-DH"/>
    <property type="match status" value="1"/>
</dbReference>
<dbReference type="PROSITE" id="PS52004">
    <property type="entry name" value="KS3_2"/>
    <property type="match status" value="2"/>
</dbReference>
<dbReference type="Gene3D" id="3.40.50.720">
    <property type="entry name" value="NAD(P)-binding Rossmann-like Domain"/>
    <property type="match status" value="1"/>
</dbReference>
<dbReference type="Pfam" id="PF21089">
    <property type="entry name" value="PKS_DH_N"/>
    <property type="match status" value="1"/>
</dbReference>
<feature type="domain" description="Carrier" evidence="10">
    <location>
        <begin position="961"/>
        <end position="1039"/>
    </location>
</feature>
<protein>
    <submittedName>
        <fullName evidence="13">Polyketide synthase</fullName>
    </submittedName>
</protein>
<dbReference type="InterPro" id="IPR032821">
    <property type="entry name" value="PKS_assoc"/>
</dbReference>
<dbReference type="InterPro" id="IPR009081">
    <property type="entry name" value="PP-bd_ACP"/>
</dbReference>
<evidence type="ECO:0000259" key="12">
    <source>
        <dbReference type="PROSITE" id="PS52019"/>
    </source>
</evidence>
<dbReference type="FunFam" id="1.10.1200.10:FF:000007">
    <property type="entry name" value="Probable polyketide synthase pks17"/>
    <property type="match status" value="1"/>
</dbReference>
<dbReference type="Pfam" id="PF00698">
    <property type="entry name" value="Acyl_transf_1"/>
    <property type="match status" value="2"/>
</dbReference>
<sequence>MSVRNAEAGMTTPEAKVVEALRVTLMENERLERENADIRRGLSEPIAIVGMACRLPGGVTTPEGLWDLVASGGDAVGGFPEDRGWDLENLFDPDPDHPGTSYVREGGFLRDAGEFDAGFFGISPREALAMDPQQRIMLETSWEAFERAGIDPTALRGKDIGVFSGVTYHSYGSGARVPEELEAVMGTGTSASVLSGRVSYALGFEGPSVAVDTACSSSLVALHLAVQALRLGECSMALAGGVTVMANPGIFVGFSRQRGMSKDGRCRAFAAAADGTGFSEGAGVLLVERLSDAERNGHRVLAVVRGSAVNQDGASNGLTAPNGPSQQRVIRQALASAGLVASDVDAVEAHGTGTALGDPIEAQALLDTYGQDRSEGRPLWLGSLKSNIGHAQAAAGVAGVIKMVLALRCGVLPRTLHVDEPSRQVDWSAGAVELLTEERVWPEVGRPRRAGVSGFGVSGTNAHVILEQAPEPSGDAEPVVEARGGVVPLVVSGRGGAGLRGQAEKLLAYVQARPELSVGELGAGLAAGRAALSDRAVVVAGDRGEALAGLGAVAEGTPGGVVGKADVRGRVAFVFPGQGAQWVGMGAELLGSSPVFAEVIGECEVALSAYVDWSLRDVLCGVGGAPGFDRVDVVQPVSFAVMVGLARVWLAAGVVPSVVVGHSQGEIAAACVAGGLSLEDAVRVVVLRSRAVAAGLSGRGGMVSLAVGVEAAEGLVERWSGRIEVAAVNGPLSVVVAGEPDALRELVAECEGAGVRARWVDVDYASHTAQVEAIEEELARSLSRVRPVPSRIPFFSTVEAGWLDTAELDGGYWYRNLRSTVRFAPAIDGLLGEGFAAFVEVSAHPVLTMGIEAAAERADVGPVVVTGTLRRDQGDMRRVLTSLAEVYVRGVPVNWTALLGDIPARAALDLPTYAFQHQHYWLKNAIPTDAGAIDDQLPGLVELPAETGALTARLLGESTQEQERILLKTVRQETASVLGHSSLDAIEPDMVFNQIGFDSATAVQLRNRLNALTDRTLPTTLLFDYPTPLILADFLRDELIGDTAAPEGVPEATAVPGDVSTEPVAIVGMACRLPGGVSTPEELWDLVLQGRDGVSDFPVNRGWDLENLFHPDPDHPGTSYAHQGGFLHDAGEFDAGFFGISPREALAVDPQQRLMLETSWEALERAGIDPTTLRGKDVGVFSGVTYHNYGSGVEPVPAELEGMLGLGASASVLSGRVSYALGFEGPSVAVDTACSSSLVALHLAAQALRAGECSIALAGGVTVMPTPGIFIAFSRQRGMSVDGRCKSFSASADGTGWAEGVGVLALERLSDAERNGHRVLAVVRGSAVNQDGASNGLTAPNGPSQQRVIRQALASAGVSAAEVDVVEAHGTGTALGDPIEAQAVLATYGQDRDRPLLMGSLKSNIGHAQAAAGVAGVIKMVLALRHGIAPRTLHVDEPTSQVDWSTGAVELLTEERVWPEVGRPRRAGVSAFGVSGTNAHVILEQAAPTATESVDPALSWPKGVPVPLVVSGRGAAALAAQAQRLRTFVADEPHLDLSELGYALGCGRAGLSDRGVVVAGGREELLVGLGGLVRGEGGVGVVSGSVVRGRLGVLFAGQGCQRVGMGRGLYEVFPVFREAFDAVCEVLDRELGAGGVVGSVREVVFGGGGLLERTVFVQAGLFAVEVGLFRLVESWGVVVDVVGGHSVGEVTAAYVAGVLSLEGAAVLVAARGRLMEALPEGGAMVAVGAGEDVVRPLLVSGVDIAAVNGPAAVVLSGDEGPVLRVAGELSDRGCRTRRLAVSHAFHSARMEPMLEEFREAIAGLSFSAPVIPVVSNVTGRLADAEVVCSPGYWVEHVRSAVRFADGVRALADYGVGTYLELAPDAVLSAMVGDCLPGGSAAESVVVPSLRREGDEPRALMTAIAQLHVAGVPIDFGALFRATVLPAHISALPTYAFQREHYWLVGDGRGAGDVASAGLAGVEHPFLGAMTEVPGAGEVLFSSRLSLGTHPWLADHVAAGAVLLPGAAFVELAVWAGDEVGCGGVEELVMEAPLVLAEGAAAAQVRVSVGEAEEDGRRAVRVYSRAEDAGVGAPWVRHATGTLCPLEGLSAPDAGLSVWPPTGAVAVDPAEVEGLYDGLERAGYRYGPVFQGVRAAWRLDGAVYAEVALPEEHRVQAAGFGLHPALLDAAMHTIAFHDRVEADAELVLPFAYREVALHASGASALRVRVTPSGPNTMTLDLADDSGAPVASVGSVVSRPVGAEHFGMVATADRMFRVAWEKLPIQPDGTTAEPVPVADAEDVHRLVTTPETSPPDVLLLDLGGGVGGGSADVRELTGRALRVVQTWLEEPSLASSRLVVVTRGAVAVRESDPVDPAMAAVWGLMGSAQAENPGRILLLDIDQGTIPTPLLPALLGGDQHQLALRDTTCFTRHLIRVLDVPQSGPGGLEDAGGTVLVTGGTGALGAVVARHLVAVHGVRSVVLASRSGLEAPGAAELAAELVKAGARVRIVACDVADRDAVAGLLDAVPADAPLSAVVHTAGVLDDGVLTALTPERMDAVLRPKVDGALHLHELTRDLGLSAFVLFSSAAGTLGNAGQGNYAAANAYLDALAHRRRAQGLPAVSLAWGMWQQAAGTGMTGRLGDAEQRRMTRGGVAPLSPAEGMELFDTALRMAEPTVLPIKLDLGALRAQAAPGAVQPLLHRLVPPVRRATRATAEQGLVTGRLAGATPEERERILLEMVQQEATRVLGHSAAATLDPDVLFPEIGLDSLMAVELRDRLAKRTALRLPPSFVFDHPTLRMLARQLWDELEKADTDAPAASAPTPASAETPASAPTAGATPSPGASPSPGATLPPAPTPPSGAAQE</sequence>
<dbReference type="Pfam" id="PF22953">
    <property type="entry name" value="SpnB_Rossmann"/>
    <property type="match status" value="1"/>
</dbReference>
<dbReference type="FunFam" id="3.40.47.10:FF:000019">
    <property type="entry name" value="Polyketide synthase type I"/>
    <property type="match status" value="2"/>
</dbReference>
<keyword evidence="4" id="KW-0808">Transferase</keyword>
<dbReference type="InterPro" id="IPR049551">
    <property type="entry name" value="PKS_DH_C"/>
</dbReference>
<dbReference type="PROSITE" id="PS00012">
    <property type="entry name" value="PHOSPHOPANTETHEINE"/>
    <property type="match status" value="1"/>
</dbReference>
<dbReference type="PROSITE" id="PS52019">
    <property type="entry name" value="PKS_MFAS_DH"/>
    <property type="match status" value="1"/>
</dbReference>
<keyword evidence="6" id="KW-0511">Multifunctional enzyme</keyword>
<dbReference type="Pfam" id="PF00550">
    <property type="entry name" value="PP-binding"/>
    <property type="match status" value="2"/>
</dbReference>
<dbReference type="InterPro" id="IPR014043">
    <property type="entry name" value="Acyl_transferase_dom"/>
</dbReference>
<dbReference type="Gene3D" id="3.10.129.110">
    <property type="entry name" value="Polyketide synthase dehydratase"/>
    <property type="match status" value="1"/>
</dbReference>
<keyword evidence="5" id="KW-0045">Antibiotic biosynthesis</keyword>
<dbReference type="GO" id="GO:0004315">
    <property type="term" value="F:3-oxoacyl-[acyl-carrier-protein] synthase activity"/>
    <property type="evidence" value="ECO:0007669"/>
    <property type="project" value="InterPro"/>
</dbReference>
<dbReference type="CDD" id="cd00833">
    <property type="entry name" value="PKS"/>
    <property type="match status" value="2"/>
</dbReference>
<dbReference type="InterPro" id="IPR049552">
    <property type="entry name" value="PKS_DH_N"/>
</dbReference>
<dbReference type="GO" id="GO:0004312">
    <property type="term" value="F:fatty acid synthase activity"/>
    <property type="evidence" value="ECO:0007669"/>
    <property type="project" value="TreeGrafter"/>
</dbReference>
<dbReference type="CDD" id="cd08956">
    <property type="entry name" value="KR_3_FAS_SDR_x"/>
    <property type="match status" value="1"/>
</dbReference>
<evidence type="ECO:0000256" key="8">
    <source>
        <dbReference type="PROSITE-ProRule" id="PRU01363"/>
    </source>
</evidence>
<name>K4MQG1_9ACTN</name>
<dbReference type="InterPro" id="IPR050091">
    <property type="entry name" value="PKS_NRPS_Biosynth_Enz"/>
</dbReference>
<proteinExistence type="predicted"/>
<evidence type="ECO:0000256" key="2">
    <source>
        <dbReference type="ARBA" id="ARBA00022450"/>
    </source>
</evidence>
<dbReference type="InterPro" id="IPR055123">
    <property type="entry name" value="SpnB-like_Rossmann"/>
</dbReference>
<evidence type="ECO:0000256" key="3">
    <source>
        <dbReference type="ARBA" id="ARBA00022553"/>
    </source>
</evidence>
<evidence type="ECO:0000256" key="6">
    <source>
        <dbReference type="ARBA" id="ARBA00023268"/>
    </source>
</evidence>
<dbReference type="FunFam" id="3.40.366.10:FF:000002">
    <property type="entry name" value="Probable polyketide synthase 2"/>
    <property type="match status" value="1"/>
</dbReference>
<dbReference type="PROSITE" id="PS00606">
    <property type="entry name" value="KS3_1"/>
    <property type="match status" value="2"/>
</dbReference>
<dbReference type="Gene3D" id="3.30.70.3290">
    <property type="match status" value="2"/>
</dbReference>
<comment type="pathway">
    <text evidence="1">Antibiotic biosynthesis.</text>
</comment>
<keyword evidence="3" id="KW-0597">Phosphoprotein</keyword>
<dbReference type="EMBL" id="JX504844">
    <property type="protein sequence ID" value="AFV30251.1"/>
    <property type="molecule type" value="Genomic_DNA"/>
</dbReference>
<feature type="domain" description="PKS/mFAS DH" evidence="12">
    <location>
        <begin position="1963"/>
        <end position="2245"/>
    </location>
</feature>
<feature type="region of interest" description="C-terminal hotdog fold" evidence="8">
    <location>
        <begin position="2106"/>
        <end position="2245"/>
    </location>
</feature>
<feature type="region of interest" description="N-terminal hotdog fold" evidence="8">
    <location>
        <begin position="1963"/>
        <end position="2089"/>
    </location>
</feature>
<dbReference type="SMART" id="SM00822">
    <property type="entry name" value="PKS_KR"/>
    <property type="match status" value="1"/>
</dbReference>
<dbReference type="InterPro" id="IPR020841">
    <property type="entry name" value="PKS_Beta-ketoAc_synthase_dom"/>
</dbReference>
<organism evidence="13">
    <name type="scientific">Streptomyces sp. LZ35</name>
    <dbReference type="NCBI Taxonomy" id="1245024"/>
    <lineage>
        <taxon>Bacteria</taxon>
        <taxon>Bacillati</taxon>
        <taxon>Actinomycetota</taxon>
        <taxon>Actinomycetes</taxon>
        <taxon>Kitasatosporales</taxon>
        <taxon>Streptomycetaceae</taxon>
        <taxon>Streptomyces</taxon>
    </lineage>
</organism>
<dbReference type="InterPro" id="IPR020807">
    <property type="entry name" value="PKS_DH"/>
</dbReference>
<dbReference type="InterPro" id="IPR014031">
    <property type="entry name" value="Ketoacyl_synth_C"/>
</dbReference>
<keyword evidence="2" id="KW-0596">Phosphopantetheine</keyword>
<dbReference type="GO" id="GO:0031177">
    <property type="term" value="F:phosphopantetheine binding"/>
    <property type="evidence" value="ECO:0007669"/>
    <property type="project" value="InterPro"/>
</dbReference>
<evidence type="ECO:0000313" key="13">
    <source>
        <dbReference type="EMBL" id="AFV30251.1"/>
    </source>
</evidence>
<dbReference type="SUPFAM" id="SSF47336">
    <property type="entry name" value="ACP-like"/>
    <property type="match status" value="2"/>
</dbReference>
<dbReference type="InterPro" id="IPR014030">
    <property type="entry name" value="Ketoacyl_synth_N"/>
</dbReference>
<evidence type="ECO:0000256" key="7">
    <source>
        <dbReference type="ARBA" id="ARBA00023315"/>
    </source>
</evidence>
<feature type="active site" description="Proton acceptor; for dehydratase activity" evidence="8">
    <location>
        <position position="1995"/>
    </location>
</feature>
<evidence type="ECO:0000256" key="9">
    <source>
        <dbReference type="SAM" id="MobiDB-lite"/>
    </source>
</evidence>
<feature type="domain" description="Carrier" evidence="10">
    <location>
        <begin position="2713"/>
        <end position="2788"/>
    </location>
</feature>
<dbReference type="Pfam" id="PF00109">
    <property type="entry name" value="ketoacyl-synt"/>
    <property type="match status" value="2"/>
</dbReference>